<evidence type="ECO:0000313" key="1">
    <source>
        <dbReference type="EMBL" id="KOO23362.1"/>
    </source>
</evidence>
<reference evidence="2" key="1">
    <citation type="journal article" date="2015" name="PLoS Genet.">
        <title>Genome Sequence and Transcriptome Analyses of Chrysochromulina tobin: Metabolic Tools for Enhanced Algal Fitness in the Prominent Order Prymnesiales (Haptophyceae).</title>
        <authorList>
            <person name="Hovde B.T."/>
            <person name="Deodato C.R."/>
            <person name="Hunsperger H.M."/>
            <person name="Ryken S.A."/>
            <person name="Yost W."/>
            <person name="Jha R.K."/>
            <person name="Patterson J."/>
            <person name="Monnat R.J. Jr."/>
            <person name="Barlow S.B."/>
            <person name="Starkenburg S.R."/>
            <person name="Cattolico R.A."/>
        </authorList>
    </citation>
    <scope>NUCLEOTIDE SEQUENCE</scope>
    <source>
        <strain evidence="2">CCMP291</strain>
    </source>
</reference>
<keyword evidence="2" id="KW-1185">Reference proteome</keyword>
<evidence type="ECO:0000313" key="2">
    <source>
        <dbReference type="Proteomes" id="UP000037460"/>
    </source>
</evidence>
<dbReference type="AlphaFoldDB" id="A0A0M0JAH2"/>
<sequence length="103" mass="11670">MESVYAVLQEFAASDYAKAICEYCNVSPSQWGQARDMFAEVRLVGGPGGPASTVVIVLSRAFEQRSEKLLERLKRHFRQRMPGQVQRLQYETKSPPSTKTYIV</sequence>
<gene>
    <name evidence="1" type="ORF">Ctob_001023</name>
</gene>
<accession>A0A0M0JAH2</accession>
<dbReference type="Proteomes" id="UP000037460">
    <property type="component" value="Unassembled WGS sequence"/>
</dbReference>
<comment type="caution">
    <text evidence="1">The sequence shown here is derived from an EMBL/GenBank/DDBJ whole genome shotgun (WGS) entry which is preliminary data.</text>
</comment>
<name>A0A0M0JAH2_9EUKA</name>
<proteinExistence type="predicted"/>
<organism evidence="1 2">
    <name type="scientific">Chrysochromulina tobinii</name>
    <dbReference type="NCBI Taxonomy" id="1460289"/>
    <lineage>
        <taxon>Eukaryota</taxon>
        <taxon>Haptista</taxon>
        <taxon>Haptophyta</taxon>
        <taxon>Prymnesiophyceae</taxon>
        <taxon>Prymnesiales</taxon>
        <taxon>Chrysochromulinaceae</taxon>
        <taxon>Chrysochromulina</taxon>
    </lineage>
</organism>
<protein>
    <submittedName>
        <fullName evidence="1">Uncharacterized protein</fullName>
    </submittedName>
</protein>
<dbReference type="EMBL" id="JWZX01003199">
    <property type="protein sequence ID" value="KOO23362.1"/>
    <property type="molecule type" value="Genomic_DNA"/>
</dbReference>